<organism evidence="1 2">
    <name type="scientific">Gregarina niphandrodes</name>
    <name type="common">Septate eugregarine</name>
    <dbReference type="NCBI Taxonomy" id="110365"/>
    <lineage>
        <taxon>Eukaryota</taxon>
        <taxon>Sar</taxon>
        <taxon>Alveolata</taxon>
        <taxon>Apicomplexa</taxon>
        <taxon>Conoidasida</taxon>
        <taxon>Gregarinasina</taxon>
        <taxon>Eugregarinorida</taxon>
        <taxon>Gregarinidae</taxon>
        <taxon>Gregarina</taxon>
    </lineage>
</organism>
<evidence type="ECO:0000313" key="2">
    <source>
        <dbReference type="Proteomes" id="UP000019763"/>
    </source>
</evidence>
<gene>
    <name evidence="1" type="ORF">GNI_173270</name>
</gene>
<proteinExistence type="predicted"/>
<protein>
    <submittedName>
        <fullName evidence="1">Uncharacterized protein</fullName>
    </submittedName>
</protein>
<dbReference type="VEuPathDB" id="CryptoDB:GNI_173270"/>
<dbReference type="GeneID" id="22915908"/>
<reference evidence="1" key="1">
    <citation type="submission" date="2013-12" db="EMBL/GenBank/DDBJ databases">
        <authorList>
            <person name="Omoto C.K."/>
            <person name="Sibley D."/>
            <person name="Venepally P."/>
            <person name="Hadjithomas M."/>
            <person name="Karamycheva S."/>
            <person name="Brunk B."/>
            <person name="Roos D."/>
            <person name="Caler E."/>
            <person name="Lorenzi H."/>
        </authorList>
    </citation>
    <scope>NUCLEOTIDE SEQUENCE</scope>
</reference>
<accession>A0A023AXQ0</accession>
<name>A0A023AXQ0_GRENI</name>
<keyword evidence="2" id="KW-1185">Reference proteome</keyword>
<dbReference type="RefSeq" id="XP_011133365.1">
    <property type="nucleotide sequence ID" value="XM_011135063.1"/>
</dbReference>
<dbReference type="AlphaFoldDB" id="A0A023AXQ0"/>
<dbReference type="EMBL" id="AFNH02001300">
    <property type="protein sequence ID" value="EZG43404.1"/>
    <property type="molecule type" value="Genomic_DNA"/>
</dbReference>
<dbReference type="Proteomes" id="UP000019763">
    <property type="component" value="Unassembled WGS sequence"/>
</dbReference>
<comment type="caution">
    <text evidence="1">The sequence shown here is derived from an EMBL/GenBank/DDBJ whole genome shotgun (WGS) entry which is preliminary data.</text>
</comment>
<sequence>MSDFKVMLDARYPVMDDCSGWCVSCDRHDRVKNCDCAFAEVSCEATARGAGSPQRIDLVGYKTSLYDLVSILTLFNTKDEDFYKVKACKFECREIPADIAATSKAGVEMQFFETEPSNADSPLKETLSRRELAALQDEGCSELVKEKVWGELDSIGQDPCPGRNGLLCCWYAAASRFCLDGIELATCPIWERTCHRFGPKSADVYAVQDAVKRYSPDASDCKIVCGSAESTSNRLWEEARTYLRHAPGYERLWPSYNELSELPHFRDAITVQHPTQKRDVLDCDPDNCTHTSNRVCRIARVSCEIEQSGSKYGRWTEAIKFNARLRDAYRTQSIPNANAKDNKNIRNKQCLFECYGELWPEPDEWPLE</sequence>
<evidence type="ECO:0000313" key="1">
    <source>
        <dbReference type="EMBL" id="EZG43404.1"/>
    </source>
</evidence>